<reference evidence="4" key="1">
    <citation type="submission" date="2020-11" db="EMBL/GenBank/DDBJ databases">
        <authorList>
            <consortium name="DOE Joint Genome Institute"/>
            <person name="Ahrendt S."/>
            <person name="Riley R."/>
            <person name="Andreopoulos W."/>
            <person name="Labutti K."/>
            <person name="Pangilinan J."/>
            <person name="Ruiz-Duenas F.J."/>
            <person name="Barrasa J.M."/>
            <person name="Sanchez-Garcia M."/>
            <person name="Camarero S."/>
            <person name="Miyauchi S."/>
            <person name="Serrano A."/>
            <person name="Linde D."/>
            <person name="Babiker R."/>
            <person name="Drula E."/>
            <person name="Ayuso-Fernandez I."/>
            <person name="Pacheco R."/>
            <person name="Padilla G."/>
            <person name="Ferreira P."/>
            <person name="Barriuso J."/>
            <person name="Kellner H."/>
            <person name="Castanera R."/>
            <person name="Alfaro M."/>
            <person name="Ramirez L."/>
            <person name="Pisabarro A.G."/>
            <person name="Kuo A."/>
            <person name="Tritt A."/>
            <person name="Lipzen A."/>
            <person name="He G."/>
            <person name="Yan M."/>
            <person name="Ng V."/>
            <person name="Cullen D."/>
            <person name="Martin F."/>
            <person name="Rosso M.-N."/>
            <person name="Henrissat B."/>
            <person name="Hibbett D."/>
            <person name="Martinez A.T."/>
            <person name="Grigoriev I.V."/>
        </authorList>
    </citation>
    <scope>NUCLEOTIDE SEQUENCE</scope>
    <source>
        <strain evidence="4">ATCC 90797</strain>
    </source>
</reference>
<evidence type="ECO:0000256" key="1">
    <source>
        <dbReference type="ARBA" id="ARBA00023125"/>
    </source>
</evidence>
<dbReference type="InterPro" id="IPR006600">
    <property type="entry name" value="HTH_CenpB_DNA-bd_dom"/>
</dbReference>
<dbReference type="Proteomes" id="UP000807025">
    <property type="component" value="Unassembled WGS sequence"/>
</dbReference>
<dbReference type="InterPro" id="IPR007889">
    <property type="entry name" value="HTH_Psq"/>
</dbReference>
<evidence type="ECO:0000313" key="5">
    <source>
        <dbReference type="Proteomes" id="UP000807025"/>
    </source>
</evidence>
<keyword evidence="1" id="KW-0238">DNA-binding</keyword>
<gene>
    <name evidence="4" type="ORF">BDN71DRAFT_1395805</name>
</gene>
<dbReference type="Pfam" id="PF03221">
    <property type="entry name" value="HTH_Tnp_Tc5"/>
    <property type="match status" value="1"/>
</dbReference>
<sequence length="127" mass="14336">SVCQAARDFDVSNSTLQGRFAGHLAKKDAHEGQKHFFKSQELTIIDWISTCGKCGILVTQPALQAFASDFLGHTVGKNWPRRFIRCHLKLKTKLTQPLEACHANALNRASVDCYFDTLKEVIREYKV</sequence>
<comment type="caution">
    <text evidence="4">The sequence shown here is derived from an EMBL/GenBank/DDBJ whole genome shotgun (WGS) entry which is preliminary data.</text>
</comment>
<dbReference type="PROSITE" id="PS51253">
    <property type="entry name" value="HTH_CENPB"/>
    <property type="match status" value="1"/>
</dbReference>
<proteinExistence type="predicted"/>
<evidence type="ECO:0000259" key="3">
    <source>
        <dbReference type="PROSITE" id="PS51253"/>
    </source>
</evidence>
<name>A0A9P6DEA3_PLEER</name>
<protein>
    <recommendedName>
        <fullName evidence="3">HTH CENPB-type domain-containing protein</fullName>
    </recommendedName>
</protein>
<evidence type="ECO:0000256" key="2">
    <source>
        <dbReference type="ARBA" id="ARBA00023242"/>
    </source>
</evidence>
<keyword evidence="2" id="KW-0539">Nucleus</keyword>
<keyword evidence="5" id="KW-1185">Reference proteome</keyword>
<accession>A0A9P6DEA3</accession>
<dbReference type="Pfam" id="PF05225">
    <property type="entry name" value="HTH_psq"/>
    <property type="match status" value="1"/>
</dbReference>
<feature type="non-terminal residue" evidence="4">
    <location>
        <position position="1"/>
    </location>
</feature>
<dbReference type="GO" id="GO:0003677">
    <property type="term" value="F:DNA binding"/>
    <property type="evidence" value="ECO:0007669"/>
    <property type="project" value="UniProtKB-KW"/>
</dbReference>
<dbReference type="OrthoDB" id="3197907at2759"/>
<dbReference type="EMBL" id="MU154592">
    <property type="protein sequence ID" value="KAF9492983.1"/>
    <property type="molecule type" value="Genomic_DNA"/>
</dbReference>
<evidence type="ECO:0000313" key="4">
    <source>
        <dbReference type="EMBL" id="KAF9492983.1"/>
    </source>
</evidence>
<organism evidence="4 5">
    <name type="scientific">Pleurotus eryngii</name>
    <name type="common">Boletus of the steppes</name>
    <dbReference type="NCBI Taxonomy" id="5323"/>
    <lineage>
        <taxon>Eukaryota</taxon>
        <taxon>Fungi</taxon>
        <taxon>Dikarya</taxon>
        <taxon>Basidiomycota</taxon>
        <taxon>Agaricomycotina</taxon>
        <taxon>Agaricomycetes</taxon>
        <taxon>Agaricomycetidae</taxon>
        <taxon>Agaricales</taxon>
        <taxon>Pleurotineae</taxon>
        <taxon>Pleurotaceae</taxon>
        <taxon>Pleurotus</taxon>
    </lineage>
</organism>
<feature type="domain" description="HTH CENPB-type" evidence="3">
    <location>
        <begin position="28"/>
        <end position="93"/>
    </location>
</feature>
<dbReference type="AlphaFoldDB" id="A0A9P6DEA3"/>